<dbReference type="OrthoDB" id="4159781at2759"/>
<evidence type="ECO:0000313" key="2">
    <source>
        <dbReference type="Proteomes" id="UP000184499"/>
    </source>
</evidence>
<evidence type="ECO:0008006" key="3">
    <source>
        <dbReference type="Google" id="ProtNLM"/>
    </source>
</evidence>
<dbReference type="PANTHER" id="PTHR37540">
    <property type="entry name" value="TRANSCRIPTION FACTOR (ACR-2), PUTATIVE-RELATED-RELATED"/>
    <property type="match status" value="1"/>
</dbReference>
<proteinExistence type="predicted"/>
<sequence length="287" mass="31570">MGNDFVFINVKEPKDALQLAKEPEIRSHLARRQWQQIDRRRSASRRGNPLSLCLGADCPAPPLAVVEAPSGRGPLPPLTIPPPLGGLRVDPFRSYPIAWRPYVPLLVDHYLVNMAVDIPELDQPGNRGLLRQSWFPLVMTEPALFLVIMLLSASHYASVQTNSMDHRLNLLNLRWEAVRAINNLLVGQPSDAISDALLGAIAKMASYEAMFGSMDTYRVHMEGLSRAVALRGGLASLGLNGLLRRIVVWIDRNAAFLHGTMLHFPGATFASDQPLPDPNPGHFLGAS</sequence>
<dbReference type="Pfam" id="PF11951">
    <property type="entry name" value="Fungal_trans_2"/>
    <property type="match status" value="1"/>
</dbReference>
<dbReference type="InterPro" id="IPR021858">
    <property type="entry name" value="Fun_TF"/>
</dbReference>
<name>A0A1L9UDZ9_ASPBC</name>
<protein>
    <recommendedName>
        <fullName evidence="3">Transcription factor domain-containing protein</fullName>
    </recommendedName>
</protein>
<dbReference type="Proteomes" id="UP000184499">
    <property type="component" value="Unassembled WGS sequence"/>
</dbReference>
<keyword evidence="2" id="KW-1185">Reference proteome</keyword>
<dbReference type="GeneID" id="93570688"/>
<organism evidence="1 2">
    <name type="scientific">Aspergillus brasiliensis (strain CBS 101740 / IMI 381727 / IBT 21946)</name>
    <dbReference type="NCBI Taxonomy" id="767769"/>
    <lineage>
        <taxon>Eukaryota</taxon>
        <taxon>Fungi</taxon>
        <taxon>Dikarya</taxon>
        <taxon>Ascomycota</taxon>
        <taxon>Pezizomycotina</taxon>
        <taxon>Eurotiomycetes</taxon>
        <taxon>Eurotiomycetidae</taxon>
        <taxon>Eurotiales</taxon>
        <taxon>Aspergillaceae</taxon>
        <taxon>Aspergillus</taxon>
        <taxon>Aspergillus subgen. Circumdati</taxon>
    </lineage>
</organism>
<dbReference type="PANTHER" id="PTHR37540:SF5">
    <property type="entry name" value="TRANSCRIPTION FACTOR DOMAIN-CONTAINING PROTEIN"/>
    <property type="match status" value="1"/>
</dbReference>
<evidence type="ECO:0000313" key="1">
    <source>
        <dbReference type="EMBL" id="OJJ69894.1"/>
    </source>
</evidence>
<dbReference type="EMBL" id="KV878687">
    <property type="protein sequence ID" value="OJJ69894.1"/>
    <property type="molecule type" value="Genomic_DNA"/>
</dbReference>
<dbReference type="AlphaFoldDB" id="A0A1L9UDZ9"/>
<dbReference type="OMA" id="YFPGATF"/>
<dbReference type="RefSeq" id="XP_067477143.1">
    <property type="nucleotide sequence ID" value="XM_067618200.1"/>
</dbReference>
<dbReference type="VEuPathDB" id="FungiDB:ASPBRDRAFT_130108"/>
<accession>A0A1L9UDZ9</accession>
<dbReference type="STRING" id="767769.A0A1L9UDZ9"/>
<reference evidence="2" key="1">
    <citation type="journal article" date="2017" name="Genome Biol.">
        <title>Comparative genomics reveals high biological diversity and specific adaptations in the industrially and medically important fungal genus Aspergillus.</title>
        <authorList>
            <person name="de Vries R.P."/>
            <person name="Riley R."/>
            <person name="Wiebenga A."/>
            <person name="Aguilar-Osorio G."/>
            <person name="Amillis S."/>
            <person name="Uchima C.A."/>
            <person name="Anderluh G."/>
            <person name="Asadollahi M."/>
            <person name="Askin M."/>
            <person name="Barry K."/>
            <person name="Battaglia E."/>
            <person name="Bayram O."/>
            <person name="Benocci T."/>
            <person name="Braus-Stromeyer S.A."/>
            <person name="Caldana C."/>
            <person name="Canovas D."/>
            <person name="Cerqueira G.C."/>
            <person name="Chen F."/>
            <person name="Chen W."/>
            <person name="Choi C."/>
            <person name="Clum A."/>
            <person name="Dos Santos R.A."/>
            <person name="Damasio A.R."/>
            <person name="Diallinas G."/>
            <person name="Emri T."/>
            <person name="Fekete E."/>
            <person name="Flipphi M."/>
            <person name="Freyberg S."/>
            <person name="Gallo A."/>
            <person name="Gournas C."/>
            <person name="Habgood R."/>
            <person name="Hainaut M."/>
            <person name="Harispe M.L."/>
            <person name="Henrissat B."/>
            <person name="Hilden K.S."/>
            <person name="Hope R."/>
            <person name="Hossain A."/>
            <person name="Karabika E."/>
            <person name="Karaffa L."/>
            <person name="Karanyi Z."/>
            <person name="Krasevec N."/>
            <person name="Kuo A."/>
            <person name="Kusch H."/>
            <person name="LaButti K."/>
            <person name="Lagendijk E.L."/>
            <person name="Lapidus A."/>
            <person name="Levasseur A."/>
            <person name="Lindquist E."/>
            <person name="Lipzen A."/>
            <person name="Logrieco A.F."/>
            <person name="MacCabe A."/>
            <person name="Maekelae M.R."/>
            <person name="Malavazi I."/>
            <person name="Melin P."/>
            <person name="Meyer V."/>
            <person name="Mielnichuk N."/>
            <person name="Miskei M."/>
            <person name="Molnar A.P."/>
            <person name="Mule G."/>
            <person name="Ngan C.Y."/>
            <person name="Orejas M."/>
            <person name="Orosz E."/>
            <person name="Ouedraogo J.P."/>
            <person name="Overkamp K.M."/>
            <person name="Park H.-S."/>
            <person name="Perrone G."/>
            <person name="Piumi F."/>
            <person name="Punt P.J."/>
            <person name="Ram A.F."/>
            <person name="Ramon A."/>
            <person name="Rauscher S."/>
            <person name="Record E."/>
            <person name="Riano-Pachon D.M."/>
            <person name="Robert V."/>
            <person name="Roehrig J."/>
            <person name="Ruller R."/>
            <person name="Salamov A."/>
            <person name="Salih N.S."/>
            <person name="Samson R.A."/>
            <person name="Sandor E."/>
            <person name="Sanguinetti M."/>
            <person name="Schuetze T."/>
            <person name="Sepcic K."/>
            <person name="Shelest E."/>
            <person name="Sherlock G."/>
            <person name="Sophianopoulou V."/>
            <person name="Squina F.M."/>
            <person name="Sun H."/>
            <person name="Susca A."/>
            <person name="Todd R.B."/>
            <person name="Tsang A."/>
            <person name="Unkles S.E."/>
            <person name="van de Wiele N."/>
            <person name="van Rossen-Uffink D."/>
            <person name="Oliveira J.V."/>
            <person name="Vesth T.C."/>
            <person name="Visser J."/>
            <person name="Yu J.-H."/>
            <person name="Zhou M."/>
            <person name="Andersen M.R."/>
            <person name="Archer D.B."/>
            <person name="Baker S.E."/>
            <person name="Benoit I."/>
            <person name="Brakhage A.A."/>
            <person name="Braus G.H."/>
            <person name="Fischer R."/>
            <person name="Frisvad J.C."/>
            <person name="Goldman G.H."/>
            <person name="Houbraken J."/>
            <person name="Oakley B."/>
            <person name="Pocsi I."/>
            <person name="Scazzocchio C."/>
            <person name="Seiboth B."/>
            <person name="vanKuyk P.A."/>
            <person name="Wortman J."/>
            <person name="Dyer P.S."/>
            <person name="Grigoriev I.V."/>
        </authorList>
    </citation>
    <scope>NUCLEOTIDE SEQUENCE [LARGE SCALE GENOMIC DNA]</scope>
    <source>
        <strain evidence="2">CBS 101740 / IMI 381727 / IBT 21946</strain>
    </source>
</reference>
<gene>
    <name evidence="1" type="ORF">ASPBRDRAFT_130108</name>
</gene>